<feature type="compositionally biased region" description="Low complexity" evidence="1">
    <location>
        <begin position="232"/>
        <end position="244"/>
    </location>
</feature>
<gene>
    <name evidence="2" type="ORF">QBC42DRAFT_347842</name>
</gene>
<feature type="compositionally biased region" description="Basic and acidic residues" evidence="1">
    <location>
        <begin position="756"/>
        <end position="766"/>
    </location>
</feature>
<protein>
    <submittedName>
        <fullName evidence="2">Uncharacterized protein</fullName>
    </submittedName>
</protein>
<reference evidence="2" key="2">
    <citation type="submission" date="2023-06" db="EMBL/GenBank/DDBJ databases">
        <authorList>
            <consortium name="Lawrence Berkeley National Laboratory"/>
            <person name="Mondo S.J."/>
            <person name="Hensen N."/>
            <person name="Bonometti L."/>
            <person name="Westerberg I."/>
            <person name="Brannstrom I.O."/>
            <person name="Guillou S."/>
            <person name="Cros-Aarteil S."/>
            <person name="Calhoun S."/>
            <person name="Haridas S."/>
            <person name="Kuo A."/>
            <person name="Pangilinan J."/>
            <person name="Riley R."/>
            <person name="Labutti K."/>
            <person name="Andreopoulos B."/>
            <person name="Lipzen A."/>
            <person name="Chen C."/>
            <person name="Yanf M."/>
            <person name="Daum C."/>
            <person name="Ng V."/>
            <person name="Clum A."/>
            <person name="Steindorff A."/>
            <person name="Ohm R."/>
            <person name="Martin F."/>
            <person name="Silar P."/>
            <person name="Natvig D."/>
            <person name="Lalanne C."/>
            <person name="Gautier V."/>
            <person name="Ament-Velasquez S.L."/>
            <person name="Kruys A."/>
            <person name="Hutchinson M.I."/>
            <person name="Powell A.J."/>
            <person name="Barry K."/>
            <person name="Miller A.N."/>
            <person name="Grigoriev I.V."/>
            <person name="Debuchy R."/>
            <person name="Gladieux P."/>
            <person name="Thoren M.H."/>
            <person name="Johannesson H."/>
        </authorList>
    </citation>
    <scope>NUCLEOTIDE SEQUENCE</scope>
    <source>
        <strain evidence="2">PSN324</strain>
    </source>
</reference>
<accession>A0AAV9HIT4</accession>
<feature type="region of interest" description="Disordered" evidence="1">
    <location>
        <begin position="597"/>
        <end position="809"/>
    </location>
</feature>
<proteinExistence type="predicted"/>
<dbReference type="AlphaFoldDB" id="A0AAV9HIT4"/>
<feature type="compositionally biased region" description="Basic residues" evidence="1">
    <location>
        <begin position="612"/>
        <end position="626"/>
    </location>
</feature>
<evidence type="ECO:0000313" key="2">
    <source>
        <dbReference type="EMBL" id="KAK4460660.1"/>
    </source>
</evidence>
<evidence type="ECO:0000313" key="3">
    <source>
        <dbReference type="Proteomes" id="UP001321749"/>
    </source>
</evidence>
<feature type="region of interest" description="Disordered" evidence="1">
    <location>
        <begin position="337"/>
        <end position="369"/>
    </location>
</feature>
<feature type="compositionally biased region" description="Basic and acidic residues" evidence="1">
    <location>
        <begin position="217"/>
        <end position="228"/>
    </location>
</feature>
<name>A0AAV9HIT4_9PEZI</name>
<feature type="region of interest" description="Disordered" evidence="1">
    <location>
        <begin position="176"/>
        <end position="200"/>
    </location>
</feature>
<dbReference type="Proteomes" id="UP001321749">
    <property type="component" value="Unassembled WGS sequence"/>
</dbReference>
<keyword evidence="3" id="KW-1185">Reference proteome</keyword>
<feature type="compositionally biased region" description="Low complexity" evidence="1">
    <location>
        <begin position="353"/>
        <end position="365"/>
    </location>
</feature>
<reference evidence="2" key="1">
    <citation type="journal article" date="2023" name="Mol. Phylogenet. Evol.">
        <title>Genome-scale phylogeny and comparative genomics of the fungal order Sordariales.</title>
        <authorList>
            <person name="Hensen N."/>
            <person name="Bonometti L."/>
            <person name="Westerberg I."/>
            <person name="Brannstrom I.O."/>
            <person name="Guillou S."/>
            <person name="Cros-Aarteil S."/>
            <person name="Calhoun S."/>
            <person name="Haridas S."/>
            <person name="Kuo A."/>
            <person name="Mondo S."/>
            <person name="Pangilinan J."/>
            <person name="Riley R."/>
            <person name="LaButti K."/>
            <person name="Andreopoulos B."/>
            <person name="Lipzen A."/>
            <person name="Chen C."/>
            <person name="Yan M."/>
            <person name="Daum C."/>
            <person name="Ng V."/>
            <person name="Clum A."/>
            <person name="Steindorff A."/>
            <person name="Ohm R.A."/>
            <person name="Martin F."/>
            <person name="Silar P."/>
            <person name="Natvig D.O."/>
            <person name="Lalanne C."/>
            <person name="Gautier V."/>
            <person name="Ament-Velasquez S.L."/>
            <person name="Kruys A."/>
            <person name="Hutchinson M.I."/>
            <person name="Powell A.J."/>
            <person name="Barry K."/>
            <person name="Miller A.N."/>
            <person name="Grigoriev I.V."/>
            <person name="Debuchy R."/>
            <person name="Gladieux P."/>
            <person name="Hiltunen Thoren M."/>
            <person name="Johannesson H."/>
        </authorList>
    </citation>
    <scope>NUCLEOTIDE SEQUENCE</scope>
    <source>
        <strain evidence="2">PSN324</strain>
    </source>
</reference>
<feature type="compositionally biased region" description="Basic and acidic residues" evidence="1">
    <location>
        <begin position="627"/>
        <end position="736"/>
    </location>
</feature>
<organism evidence="2 3">
    <name type="scientific">Cladorrhinum samala</name>
    <dbReference type="NCBI Taxonomy" id="585594"/>
    <lineage>
        <taxon>Eukaryota</taxon>
        <taxon>Fungi</taxon>
        <taxon>Dikarya</taxon>
        <taxon>Ascomycota</taxon>
        <taxon>Pezizomycotina</taxon>
        <taxon>Sordariomycetes</taxon>
        <taxon>Sordariomycetidae</taxon>
        <taxon>Sordariales</taxon>
        <taxon>Podosporaceae</taxon>
        <taxon>Cladorrhinum</taxon>
    </lineage>
</organism>
<evidence type="ECO:0000256" key="1">
    <source>
        <dbReference type="SAM" id="MobiDB-lite"/>
    </source>
</evidence>
<dbReference type="EMBL" id="MU865007">
    <property type="protein sequence ID" value="KAK4460660.1"/>
    <property type="molecule type" value="Genomic_DNA"/>
</dbReference>
<sequence length="836" mass="91450">MTTDPRAKITEDVSMTCITGLQSVIDECRFVLRVSPLFVVVAEEEGWSIFGSSGCPVNPILTRPSWSLFPPLTTGCRTQEGSLHADCSCNLPPHKGLKWARVAKRKVLMNWQKGLHRRINGAAAMASNEIITIINNSGKVISTGKQLVNIFKEAQAAYREKKDAVKAERAARAGIQRSKTFDVTPRGGAPPSSAVSADPYQAADDFNFKGGNYLLDDRPAAGRRKSLEDGDSQVSRSSRRSSQQLPARIGGGAPLLALTEGNLKTHSVVSSASPSKVGRNVEYPDPPTVVPSVFNSPSLPEPGHLIRQRTEPILPKKKKSIDMGLAYGDLPPDLADRYDLGPLRSPTMDRRGSASSPRSSSSGLGDEVNPEEAQALGLMDKIEDFLEEAHCVHHSASNMIATLQERPEAAAAVALSLAELSNLVGRLSPAFLAFLKGGSPAVFALLSSPQFLIGTGIAAGITVVMFGGWKIVKKMVEGASGGGARQMEAPMAMRAVPVPGNAQTVVSDATEIRPPAFGAMNALPAPPAAAAAPSNYDEGTVVEELSSVERWRRGISPGFGIGLDDDTEPPIPEVEMLSREAERVLKLERDRIDEMSEVCPDDSVSQIGVRQRSYKHYKSYRSRHSSSRKDRYDDVPERKSSRRDDDGESRVSRSSRRRDSRDEDKASHVSERTVTRRRDDDGDSRVSERSDRTARRRDSRDDDGDSRANERSHRHRSDREKEREREKRDHKDRDGEDGASAAGSERSHRSTRSSRSHRDKDYEDAKSSVSRSSKHGGTRIAVKPIPEEDEPNDKDGDNAASKLKKSTMLKQLFKGKLKDYLKEEREKSSSGSSVMV</sequence>
<feature type="region of interest" description="Disordered" evidence="1">
    <location>
        <begin position="217"/>
        <end position="250"/>
    </location>
</feature>
<comment type="caution">
    <text evidence="2">The sequence shown here is derived from an EMBL/GenBank/DDBJ whole genome shotgun (WGS) entry which is preliminary data.</text>
</comment>